<dbReference type="EMBL" id="FOOX01000001">
    <property type="protein sequence ID" value="SFF96531.1"/>
    <property type="molecule type" value="Genomic_DNA"/>
</dbReference>
<dbReference type="GO" id="GO:0004018">
    <property type="term" value="F:N6-(1,2-dicarboxyethyl)AMP AMP-lyase (fumarate-forming) activity"/>
    <property type="evidence" value="ECO:0007669"/>
    <property type="project" value="UniProtKB-UniRule"/>
</dbReference>
<keyword evidence="6" id="KW-0028">Amino-acid biosynthesis</keyword>
<dbReference type="Gene3D" id="1.20.200.10">
    <property type="entry name" value="Fumarase/aspartase (Central domain)"/>
    <property type="match status" value="1"/>
</dbReference>
<evidence type="ECO:0000256" key="8">
    <source>
        <dbReference type="ARBA" id="ARBA00023239"/>
    </source>
</evidence>
<dbReference type="EC" id="4.3.2.2" evidence="4 12"/>
<proteinExistence type="inferred from homology"/>
<dbReference type="InterPro" id="IPR019468">
    <property type="entry name" value="AdenyloSucc_lyase_C"/>
</dbReference>
<dbReference type="AlphaFoldDB" id="A0A1I2N551"/>
<evidence type="ECO:0000256" key="7">
    <source>
        <dbReference type="ARBA" id="ARBA00022755"/>
    </source>
</evidence>
<dbReference type="InterPro" id="IPR008948">
    <property type="entry name" value="L-Aspartase-like"/>
</dbReference>
<dbReference type="PRINTS" id="PR00145">
    <property type="entry name" value="ARGSUCLYASE"/>
</dbReference>
<protein>
    <recommendedName>
        <fullName evidence="5 12">Adenylosuccinate lyase</fullName>
        <shortName evidence="13">ASL</shortName>
        <ecNumber evidence="4 12">4.3.2.2</ecNumber>
    </recommendedName>
    <alternativeName>
        <fullName evidence="10 13">Adenylosuccinase</fullName>
    </alternativeName>
</protein>
<dbReference type="GO" id="GO:0006189">
    <property type="term" value="P:'de novo' IMP biosynthetic process"/>
    <property type="evidence" value="ECO:0007669"/>
    <property type="project" value="UniProtKB-UniPathway"/>
</dbReference>
<evidence type="ECO:0000256" key="4">
    <source>
        <dbReference type="ARBA" id="ARBA00012339"/>
    </source>
</evidence>
<dbReference type="InterPro" id="IPR020557">
    <property type="entry name" value="Fumarate_lyase_CS"/>
</dbReference>
<comment type="pathway">
    <text evidence="2 13">Purine metabolism; AMP biosynthesis via de novo pathway; AMP from IMP: step 2/2.</text>
</comment>
<name>A0A1I2N551_9FIRM</name>
<organism evidence="15 16">
    <name type="scientific">Desulfotruncus arcticus DSM 17038</name>
    <dbReference type="NCBI Taxonomy" id="1121424"/>
    <lineage>
        <taxon>Bacteria</taxon>
        <taxon>Bacillati</taxon>
        <taxon>Bacillota</taxon>
        <taxon>Clostridia</taxon>
        <taxon>Eubacteriales</taxon>
        <taxon>Desulfallaceae</taxon>
        <taxon>Desulfotruncus</taxon>
    </lineage>
</organism>
<evidence type="ECO:0000313" key="16">
    <source>
        <dbReference type="Proteomes" id="UP000199337"/>
    </source>
</evidence>
<dbReference type="UniPathway" id="UPA00074">
    <property type="reaction ID" value="UER00132"/>
</dbReference>
<keyword evidence="7 13" id="KW-0658">Purine biosynthesis</keyword>
<dbReference type="CDD" id="cd01360">
    <property type="entry name" value="Adenylsuccinate_lyase_1"/>
    <property type="match status" value="1"/>
</dbReference>
<feature type="domain" description="Adenylosuccinate lyase C-terminal" evidence="14">
    <location>
        <begin position="349"/>
        <end position="429"/>
    </location>
</feature>
<reference evidence="16" key="1">
    <citation type="submission" date="2016-10" db="EMBL/GenBank/DDBJ databases">
        <authorList>
            <person name="Varghese N."/>
            <person name="Submissions S."/>
        </authorList>
    </citation>
    <scope>NUCLEOTIDE SEQUENCE [LARGE SCALE GENOMIC DNA]</scope>
    <source>
        <strain evidence="16">DSM 17038</strain>
    </source>
</reference>
<accession>A0A1I2N551</accession>
<dbReference type="GO" id="GO:0044208">
    <property type="term" value="P:'de novo' AMP biosynthetic process"/>
    <property type="evidence" value="ECO:0007669"/>
    <property type="project" value="UniProtKB-UniPathway"/>
</dbReference>
<dbReference type="FunFam" id="1.10.40.30:FF:000007">
    <property type="entry name" value="Adenylosuccinate lyase"/>
    <property type="match status" value="1"/>
</dbReference>
<dbReference type="SMART" id="SM00998">
    <property type="entry name" value="ADSL_C"/>
    <property type="match status" value="1"/>
</dbReference>
<dbReference type="InterPro" id="IPR022761">
    <property type="entry name" value="Fumarate_lyase_N"/>
</dbReference>
<dbReference type="SUPFAM" id="SSF48557">
    <property type="entry name" value="L-aspartase-like"/>
    <property type="match status" value="1"/>
</dbReference>
<comment type="catalytic activity">
    <reaction evidence="11">
        <text>N(6)-(1,2-dicarboxyethyl)-AMP = fumarate + AMP</text>
        <dbReference type="Rhea" id="RHEA:16853"/>
        <dbReference type="ChEBI" id="CHEBI:29806"/>
        <dbReference type="ChEBI" id="CHEBI:57567"/>
        <dbReference type="ChEBI" id="CHEBI:456215"/>
        <dbReference type="EC" id="4.3.2.2"/>
    </reaction>
    <physiologicalReaction direction="left-to-right" evidence="11">
        <dbReference type="Rhea" id="RHEA:16854"/>
    </physiologicalReaction>
</comment>
<dbReference type="GO" id="GO:0008652">
    <property type="term" value="P:amino acid biosynthetic process"/>
    <property type="evidence" value="ECO:0007669"/>
    <property type="project" value="UniProtKB-KW"/>
</dbReference>
<evidence type="ECO:0000256" key="10">
    <source>
        <dbReference type="ARBA" id="ARBA00030717"/>
    </source>
</evidence>
<sequence>MIDRYTLSEMKAIWSQENKYRKWLDVEIGACEAMNQLGIVPDDALREIKEKADFTVARIEEIEEITNHDVIAFTTCVAEYVGEASKYIHLGLTSSDVVDTALAVQIKEAGEKIVSRLEKLNQVLLDQAKKHRYTIMIGRTHGIHAEPTTFGLKMLLWVAENERNIDRMKHALDTISAGKISGAVGTYANIDPFIEEYVCKKLGLTPARVSTQILQRDRHAEFMTTLAVIGSSLEKFATEIRSLQRTDILEAEEYFKKGQKGSSAMPHKRNPITTERISGMARLLRGNALAAMENVSLWHERDISHSSVERVIIPDSTITLDYMLYKFADIMENLIVYPENMKKNLDRTHGLIFSQRVLLKLVDQGLSRERAYELVQRNAMQSWSTGDDFRQLLLADSDVMSSLTEKEIAGLFDYSYHLQHVDDIFKRFGL</sequence>
<keyword evidence="8 13" id="KW-0456">Lyase</keyword>
<comment type="pathway">
    <text evidence="1 13">Purine metabolism; IMP biosynthesis via de novo pathway; 5-amino-1-(5-phospho-D-ribosyl)imidazole-4-carboxamide from 5-amino-1-(5-phospho-D-ribosyl)imidazole-4-carboxylate: step 2/2.</text>
</comment>
<comment type="catalytic activity">
    <reaction evidence="9">
        <text>(2S)-2-[5-amino-1-(5-phospho-beta-D-ribosyl)imidazole-4-carboxamido]succinate = 5-amino-1-(5-phospho-beta-D-ribosyl)imidazole-4-carboxamide + fumarate</text>
        <dbReference type="Rhea" id="RHEA:23920"/>
        <dbReference type="ChEBI" id="CHEBI:29806"/>
        <dbReference type="ChEBI" id="CHEBI:58443"/>
        <dbReference type="ChEBI" id="CHEBI:58475"/>
        <dbReference type="EC" id="4.3.2.2"/>
    </reaction>
    <physiologicalReaction direction="left-to-right" evidence="9">
        <dbReference type="Rhea" id="RHEA:23921"/>
    </physiologicalReaction>
</comment>
<evidence type="ECO:0000256" key="2">
    <source>
        <dbReference type="ARBA" id="ARBA00004734"/>
    </source>
</evidence>
<dbReference type="Pfam" id="PF10397">
    <property type="entry name" value="ADSL_C"/>
    <property type="match status" value="1"/>
</dbReference>
<gene>
    <name evidence="15" type="ORF">SAMN05660649_00239</name>
</gene>
<dbReference type="FunFam" id="1.20.200.10:FF:000008">
    <property type="entry name" value="Adenylosuccinate lyase"/>
    <property type="match status" value="1"/>
</dbReference>
<comment type="similarity">
    <text evidence="3 13">Belongs to the lyase 1 family. Adenylosuccinate lyase subfamily.</text>
</comment>
<dbReference type="STRING" id="341036.SAMN05660649_00239"/>
<dbReference type="OrthoDB" id="9768878at2"/>
<evidence type="ECO:0000256" key="1">
    <source>
        <dbReference type="ARBA" id="ARBA00004706"/>
    </source>
</evidence>
<dbReference type="GO" id="GO:0070626">
    <property type="term" value="F:(S)-2-(5-amino-1-(5-phospho-D-ribosyl)imidazole-4-carboxamido) succinate lyase (fumarate-forming) activity"/>
    <property type="evidence" value="ECO:0007669"/>
    <property type="project" value="TreeGrafter"/>
</dbReference>
<evidence type="ECO:0000256" key="9">
    <source>
        <dbReference type="ARBA" id="ARBA00024477"/>
    </source>
</evidence>
<dbReference type="Gene3D" id="1.10.40.30">
    <property type="entry name" value="Fumarase/aspartase (C-terminal domain)"/>
    <property type="match status" value="1"/>
</dbReference>
<dbReference type="PROSITE" id="PS00163">
    <property type="entry name" value="FUMARATE_LYASES"/>
    <property type="match status" value="1"/>
</dbReference>
<dbReference type="InterPro" id="IPR000362">
    <property type="entry name" value="Fumarate_lyase_fam"/>
</dbReference>
<dbReference type="PANTHER" id="PTHR43172:SF1">
    <property type="entry name" value="ADENYLOSUCCINATE LYASE"/>
    <property type="match status" value="1"/>
</dbReference>
<evidence type="ECO:0000313" key="15">
    <source>
        <dbReference type="EMBL" id="SFF96531.1"/>
    </source>
</evidence>
<evidence type="ECO:0000256" key="13">
    <source>
        <dbReference type="RuleBase" id="RU361172"/>
    </source>
</evidence>
<dbReference type="GO" id="GO:0005829">
    <property type="term" value="C:cytosol"/>
    <property type="evidence" value="ECO:0007669"/>
    <property type="project" value="TreeGrafter"/>
</dbReference>
<dbReference type="UniPathway" id="UPA00075">
    <property type="reaction ID" value="UER00336"/>
</dbReference>
<dbReference type="Pfam" id="PF00206">
    <property type="entry name" value="Lyase_1"/>
    <property type="match status" value="1"/>
</dbReference>
<dbReference type="NCBIfam" id="TIGR00928">
    <property type="entry name" value="purB"/>
    <property type="match status" value="1"/>
</dbReference>
<dbReference type="PRINTS" id="PR00149">
    <property type="entry name" value="FUMRATELYASE"/>
</dbReference>
<evidence type="ECO:0000256" key="12">
    <source>
        <dbReference type="NCBIfam" id="TIGR00928"/>
    </source>
</evidence>
<dbReference type="InterPro" id="IPR024083">
    <property type="entry name" value="Fumarase/histidase_N"/>
</dbReference>
<dbReference type="Gene3D" id="1.10.275.10">
    <property type="entry name" value="Fumarase/aspartase (N-terminal domain)"/>
    <property type="match status" value="1"/>
</dbReference>
<evidence type="ECO:0000256" key="11">
    <source>
        <dbReference type="ARBA" id="ARBA00049115"/>
    </source>
</evidence>
<dbReference type="PANTHER" id="PTHR43172">
    <property type="entry name" value="ADENYLOSUCCINATE LYASE"/>
    <property type="match status" value="1"/>
</dbReference>
<evidence type="ECO:0000256" key="5">
    <source>
        <dbReference type="ARBA" id="ARBA00017058"/>
    </source>
</evidence>
<evidence type="ECO:0000259" key="14">
    <source>
        <dbReference type="SMART" id="SM00998"/>
    </source>
</evidence>
<keyword evidence="16" id="KW-1185">Reference proteome</keyword>
<dbReference type="Proteomes" id="UP000199337">
    <property type="component" value="Unassembled WGS sequence"/>
</dbReference>
<evidence type="ECO:0000256" key="6">
    <source>
        <dbReference type="ARBA" id="ARBA00022605"/>
    </source>
</evidence>
<evidence type="ECO:0000256" key="3">
    <source>
        <dbReference type="ARBA" id="ARBA00008273"/>
    </source>
</evidence>
<dbReference type="InterPro" id="IPR004769">
    <property type="entry name" value="Pur_lyase"/>
</dbReference>
<dbReference type="RefSeq" id="WP_092467879.1">
    <property type="nucleotide sequence ID" value="NZ_FOOX01000001.1"/>
</dbReference>